<dbReference type="EMBL" id="AAHYLK010000047">
    <property type="protein sequence ID" value="ECB7109449.1"/>
    <property type="molecule type" value="Genomic_DNA"/>
</dbReference>
<accession>A0A610XL89</accession>
<name>A0A610XL89_SALNE</name>
<evidence type="ECO:0000313" key="3">
    <source>
        <dbReference type="EMBL" id="ECB1915097.1"/>
    </source>
</evidence>
<feature type="domain" description="Phage terminase large subunit GpA ATPase" evidence="1">
    <location>
        <begin position="54"/>
        <end position="302"/>
    </location>
</feature>
<dbReference type="InterPro" id="IPR046453">
    <property type="entry name" value="GpA_ATPase"/>
</dbReference>
<dbReference type="PANTHER" id="PTHR34413:SF2">
    <property type="entry name" value="PROPHAGE TAIL FIBER ASSEMBLY PROTEIN HOMOLOG TFAE-RELATED"/>
    <property type="match status" value="1"/>
</dbReference>
<dbReference type="HAMAP" id="MF_04144">
    <property type="entry name" value="TERL_LAMBDA"/>
    <property type="match status" value="1"/>
</dbReference>
<dbReference type="EMBL" id="AAHWTY010000088">
    <property type="protein sequence ID" value="ECB1915097.1"/>
    <property type="molecule type" value="Genomic_DNA"/>
</dbReference>
<dbReference type="InterPro" id="IPR046454">
    <property type="entry name" value="GpA_endonuclease"/>
</dbReference>
<protein>
    <submittedName>
        <fullName evidence="4">Terminase</fullName>
    </submittedName>
</protein>
<proteinExistence type="inferred from homology"/>
<gene>
    <name evidence="4" type="ORF">E1A34_26005</name>
    <name evidence="3" type="ORF">EVG73_22335</name>
</gene>
<dbReference type="GO" id="GO:0004519">
    <property type="term" value="F:endonuclease activity"/>
    <property type="evidence" value="ECO:0007669"/>
    <property type="project" value="InterPro"/>
</dbReference>
<reference evidence="4" key="1">
    <citation type="submission" date="2019-03" db="EMBL/GenBank/DDBJ databases">
        <authorList>
            <person name="Ashton P.M."/>
            <person name="Dallman T."/>
            <person name="Nair S."/>
            <person name="De Pinna E."/>
            <person name="Peters T."/>
            <person name="Grant K."/>
        </authorList>
    </citation>
    <scope>NUCLEOTIDE SEQUENCE [LARGE SCALE GENOMIC DNA]</scope>
    <source>
        <strain evidence="4">271153</strain>
        <strain evidence="3">500372</strain>
    </source>
</reference>
<evidence type="ECO:0000259" key="2">
    <source>
        <dbReference type="Pfam" id="PF20454"/>
    </source>
</evidence>
<sequence>MFTNKSVSSANRSFISQKSKALLGAFSHGWTPPPRISVPQWADTYRKLAKEAGSTSGNWETATVEIARGAMLAATESGVHTITVMCCTQLMKTALLENLFGYFAHLDPCPILLLQPKEEAAEQFSKERITPLIRVTPVLREVMTTGKKSKVTETTLYKAFTGGFLALAGAGSPDNLARRPIRVLLADEVDKYPVTREGDPITLAEERTATFGLNWLSVRACSPTVEDESRIAVSYDESDQRRPSVACPHCGHRQFLDFFKHVHWLKDENGRHQPETARIHCEACSVAWSEGDRLRALRTVRWHQTRPFECCGERQVPLMAYENAWHQNDETAVDTVWEYTESERHAVYRARCIHCGTMAVSNTHAGFQASKLFSPWQKDKPSDIAEKYLKAKGDPDREQAWWNTQMGLPHRPVAGKKLPVDMLLARRELFEAEVPDGVAVLTAGIDTQDNRFEIEVVGWGRDEESWSIAYDVIEGDLETPEPWERLDAYLQQVWRRADGRGFVIMAVCHDSGGNHTQKVYEFAKARLGRRIWAIKGESAIRGKRSPVWPTTRPNSKNRDKFRPVIVGVNAGKDTIRGRMHINKPGPGYMHFPHNRDIGYFQQLLAERLVIKETAGQRYSVWECPKHLANEAFDCRVYAYAALCGLLHFGLKLNIRAESVALHPEKLLPAPEVPEEKPDYRQPGADIPVAKPKVRDMKKIAKRLPR</sequence>
<dbReference type="Pfam" id="PF20454">
    <property type="entry name" value="GpA_nuclease"/>
    <property type="match status" value="1"/>
</dbReference>
<organism evidence="4">
    <name type="scientific">Salmonella newport</name>
    <dbReference type="NCBI Taxonomy" id="108619"/>
    <lineage>
        <taxon>Bacteria</taxon>
        <taxon>Pseudomonadati</taxon>
        <taxon>Pseudomonadota</taxon>
        <taxon>Gammaproteobacteria</taxon>
        <taxon>Enterobacterales</taxon>
        <taxon>Enterobacteriaceae</taxon>
        <taxon>Salmonella</taxon>
    </lineage>
</organism>
<evidence type="ECO:0000313" key="4">
    <source>
        <dbReference type="EMBL" id="ECB7109449.1"/>
    </source>
</evidence>
<dbReference type="Proteomes" id="UP000839827">
    <property type="component" value="Unassembled WGS sequence"/>
</dbReference>
<dbReference type="InterPro" id="IPR051220">
    <property type="entry name" value="TFA_Chaperone"/>
</dbReference>
<dbReference type="GO" id="GO:0005524">
    <property type="term" value="F:ATP binding"/>
    <property type="evidence" value="ECO:0007669"/>
    <property type="project" value="InterPro"/>
</dbReference>
<evidence type="ECO:0000259" key="1">
    <source>
        <dbReference type="Pfam" id="PF05876"/>
    </source>
</evidence>
<dbReference type="Pfam" id="PF05876">
    <property type="entry name" value="GpA_ATPase"/>
    <property type="match status" value="1"/>
</dbReference>
<comment type="caution">
    <text evidence="4">The sequence shown here is derived from an EMBL/GenBank/DDBJ whole genome shotgun (WGS) entry which is preliminary data.</text>
</comment>
<dbReference type="PANTHER" id="PTHR34413">
    <property type="entry name" value="PROPHAGE TAIL FIBER ASSEMBLY PROTEIN HOMOLOG TFAE-RELATED-RELATED"/>
    <property type="match status" value="1"/>
</dbReference>
<feature type="domain" description="Terminase large subunit GpA endonuclease" evidence="2">
    <location>
        <begin position="364"/>
        <end position="643"/>
    </location>
</feature>
<dbReference type="AlphaFoldDB" id="A0A610XL89"/>
<dbReference type="GO" id="GO:0016887">
    <property type="term" value="F:ATP hydrolysis activity"/>
    <property type="evidence" value="ECO:0007669"/>
    <property type="project" value="InterPro"/>
</dbReference>
<dbReference type="InterPro" id="IPR008866">
    <property type="entry name" value="Phage_lambda_GpA-like"/>
</dbReference>